<evidence type="ECO:0000313" key="2">
    <source>
        <dbReference type="EMBL" id="MQL84081.1"/>
    </source>
</evidence>
<name>A0A843UL40_COLES</name>
<gene>
    <name evidence="2" type="ORF">Taro_016602</name>
</gene>
<dbReference type="Proteomes" id="UP000652761">
    <property type="component" value="Unassembled WGS sequence"/>
</dbReference>
<dbReference type="AlphaFoldDB" id="A0A843UL40"/>
<evidence type="ECO:0000313" key="3">
    <source>
        <dbReference type="Proteomes" id="UP000652761"/>
    </source>
</evidence>
<protein>
    <submittedName>
        <fullName evidence="2">Uncharacterized protein</fullName>
    </submittedName>
</protein>
<sequence>MPTNCTTPVCVIVVVVVGCLAARSYCFCLFLLLVSSPTYGQWAAAPPPSPAAVLPAIPTPLPPRLADGVDATRPCSKQQEVAR</sequence>
<comment type="caution">
    <text evidence="2">The sequence shown here is derived from an EMBL/GenBank/DDBJ whole genome shotgun (WGS) entry which is preliminary data.</text>
</comment>
<dbReference type="EMBL" id="NMUH01000738">
    <property type="protein sequence ID" value="MQL84081.1"/>
    <property type="molecule type" value="Genomic_DNA"/>
</dbReference>
<keyword evidence="1" id="KW-0472">Membrane</keyword>
<keyword evidence="3" id="KW-1185">Reference proteome</keyword>
<proteinExistence type="predicted"/>
<organism evidence="2 3">
    <name type="scientific">Colocasia esculenta</name>
    <name type="common">Wild taro</name>
    <name type="synonym">Arum esculentum</name>
    <dbReference type="NCBI Taxonomy" id="4460"/>
    <lineage>
        <taxon>Eukaryota</taxon>
        <taxon>Viridiplantae</taxon>
        <taxon>Streptophyta</taxon>
        <taxon>Embryophyta</taxon>
        <taxon>Tracheophyta</taxon>
        <taxon>Spermatophyta</taxon>
        <taxon>Magnoliopsida</taxon>
        <taxon>Liliopsida</taxon>
        <taxon>Araceae</taxon>
        <taxon>Aroideae</taxon>
        <taxon>Colocasieae</taxon>
        <taxon>Colocasia</taxon>
    </lineage>
</organism>
<reference evidence="2" key="1">
    <citation type="submission" date="2017-07" db="EMBL/GenBank/DDBJ databases">
        <title>Taro Niue Genome Assembly and Annotation.</title>
        <authorList>
            <person name="Atibalentja N."/>
            <person name="Keating K."/>
            <person name="Fields C.J."/>
        </authorList>
    </citation>
    <scope>NUCLEOTIDE SEQUENCE</scope>
    <source>
        <strain evidence="2">Niue_2</strain>
        <tissue evidence="2">Leaf</tissue>
    </source>
</reference>
<keyword evidence="1" id="KW-1133">Transmembrane helix</keyword>
<feature type="transmembrane region" description="Helical" evidence="1">
    <location>
        <begin position="12"/>
        <end position="34"/>
    </location>
</feature>
<evidence type="ECO:0000256" key="1">
    <source>
        <dbReference type="SAM" id="Phobius"/>
    </source>
</evidence>
<keyword evidence="1" id="KW-0812">Transmembrane</keyword>
<accession>A0A843UL40</accession>